<dbReference type="SMART" id="SM00947">
    <property type="entry name" value="Pro_CA"/>
    <property type="match status" value="1"/>
</dbReference>
<feature type="binding site" evidence="11">
    <location>
        <position position="640"/>
    </location>
    <ligand>
        <name>Zn(2+)</name>
        <dbReference type="ChEBI" id="CHEBI:29105"/>
    </ligand>
</feature>
<keyword evidence="5 11" id="KW-0862">Zinc</keyword>
<dbReference type="RefSeq" id="WP_184780202.1">
    <property type="nucleotide sequence ID" value="NZ_JACHMG010000001.1"/>
</dbReference>
<keyword evidence="15" id="KW-1185">Reference proteome</keyword>
<evidence type="ECO:0000313" key="14">
    <source>
        <dbReference type="EMBL" id="MBB4685134.1"/>
    </source>
</evidence>
<dbReference type="GO" id="GO:0008270">
    <property type="term" value="F:zinc ion binding"/>
    <property type="evidence" value="ECO:0007669"/>
    <property type="project" value="InterPro"/>
</dbReference>
<dbReference type="AlphaFoldDB" id="A0A840IW49"/>
<protein>
    <recommendedName>
        <fullName evidence="3">carbonic anhydrase</fullName>
        <ecNumber evidence="3">4.2.1.1</ecNumber>
    </recommendedName>
</protein>
<feature type="transmembrane region" description="Helical" evidence="12">
    <location>
        <begin position="383"/>
        <end position="414"/>
    </location>
</feature>
<evidence type="ECO:0000256" key="9">
    <source>
        <dbReference type="ARBA" id="ARBA00024993"/>
    </source>
</evidence>
<dbReference type="PROSITE" id="PS00705">
    <property type="entry name" value="PROK_CO2_ANHYDRASE_2"/>
    <property type="match status" value="1"/>
</dbReference>
<keyword evidence="7 12" id="KW-0472">Membrane</keyword>
<evidence type="ECO:0000256" key="10">
    <source>
        <dbReference type="ARBA" id="ARBA00048348"/>
    </source>
</evidence>
<dbReference type="GO" id="GO:0016020">
    <property type="term" value="C:membrane"/>
    <property type="evidence" value="ECO:0007669"/>
    <property type="project" value="UniProtKB-SubCell"/>
</dbReference>
<dbReference type="Proteomes" id="UP000581769">
    <property type="component" value="Unassembled WGS sequence"/>
</dbReference>
<dbReference type="InterPro" id="IPR011547">
    <property type="entry name" value="SLC26A/SulP_dom"/>
</dbReference>
<comment type="catalytic activity">
    <reaction evidence="10">
        <text>hydrogencarbonate + H(+) = CO2 + H2O</text>
        <dbReference type="Rhea" id="RHEA:10748"/>
        <dbReference type="ChEBI" id="CHEBI:15377"/>
        <dbReference type="ChEBI" id="CHEBI:15378"/>
        <dbReference type="ChEBI" id="CHEBI:16526"/>
        <dbReference type="ChEBI" id="CHEBI:17544"/>
        <dbReference type="EC" id="4.2.1.1"/>
    </reaction>
</comment>
<feature type="transmembrane region" description="Helical" evidence="12">
    <location>
        <begin position="102"/>
        <end position="124"/>
    </location>
</feature>
<gene>
    <name evidence="14" type="ORF">BJY18_002619</name>
</gene>
<evidence type="ECO:0000256" key="3">
    <source>
        <dbReference type="ARBA" id="ARBA00012925"/>
    </source>
</evidence>
<feature type="binding site" evidence="11">
    <location>
        <position position="582"/>
    </location>
    <ligand>
        <name>Zn(2+)</name>
        <dbReference type="ChEBI" id="CHEBI:29105"/>
    </ligand>
</feature>
<evidence type="ECO:0000256" key="6">
    <source>
        <dbReference type="ARBA" id="ARBA00022989"/>
    </source>
</evidence>
<evidence type="ECO:0000256" key="8">
    <source>
        <dbReference type="ARBA" id="ARBA00023239"/>
    </source>
</evidence>
<comment type="function">
    <text evidence="9">Catalyzes the reversible hydration of carbon dioxide to form bicarbonate.</text>
</comment>
<dbReference type="InterPro" id="IPR015892">
    <property type="entry name" value="Carbonic_anhydrase_CS"/>
</dbReference>
<dbReference type="GO" id="GO:0015976">
    <property type="term" value="P:carbon utilization"/>
    <property type="evidence" value="ECO:0007669"/>
    <property type="project" value="InterPro"/>
</dbReference>
<name>A0A840IW49_9PSEU</name>
<evidence type="ECO:0000256" key="1">
    <source>
        <dbReference type="ARBA" id="ARBA00004141"/>
    </source>
</evidence>
<dbReference type="EMBL" id="JACHMG010000001">
    <property type="protein sequence ID" value="MBB4685134.1"/>
    <property type="molecule type" value="Genomic_DNA"/>
</dbReference>
<evidence type="ECO:0000259" key="13">
    <source>
        <dbReference type="Pfam" id="PF00916"/>
    </source>
</evidence>
<dbReference type="InterPro" id="IPR001902">
    <property type="entry name" value="SLC26A/SulP_fam"/>
</dbReference>
<dbReference type="Pfam" id="PF00484">
    <property type="entry name" value="Pro_CA"/>
    <property type="match status" value="1"/>
</dbReference>
<dbReference type="GO" id="GO:0004089">
    <property type="term" value="F:carbonate dehydratase activity"/>
    <property type="evidence" value="ECO:0007669"/>
    <property type="project" value="UniProtKB-EC"/>
</dbReference>
<feature type="transmembrane region" description="Helical" evidence="12">
    <location>
        <begin position="35"/>
        <end position="54"/>
    </location>
</feature>
<comment type="cofactor">
    <cofactor evidence="11">
        <name>Zn(2+)</name>
        <dbReference type="ChEBI" id="CHEBI:29105"/>
    </cofactor>
    <text evidence="11">Binds 1 zinc ion per subunit.</text>
</comment>
<accession>A0A840IW49</accession>
<keyword evidence="4 12" id="KW-0812">Transmembrane</keyword>
<evidence type="ECO:0000256" key="5">
    <source>
        <dbReference type="ARBA" id="ARBA00022833"/>
    </source>
</evidence>
<dbReference type="InterPro" id="IPR001765">
    <property type="entry name" value="Carbonic_anhydrase"/>
</dbReference>
<comment type="similarity">
    <text evidence="2">Belongs to the beta-class carbonic anhydrase family.</text>
</comment>
<dbReference type="EC" id="4.2.1.1" evidence="3"/>
<comment type="subcellular location">
    <subcellularLocation>
        <location evidence="1">Membrane</location>
        <topology evidence="1">Multi-pass membrane protein</topology>
    </subcellularLocation>
</comment>
<comment type="caution">
    <text evidence="14">The sequence shown here is derived from an EMBL/GenBank/DDBJ whole genome shotgun (WGS) entry which is preliminary data.</text>
</comment>
<feature type="transmembrane region" description="Helical" evidence="12">
    <location>
        <begin position="178"/>
        <end position="198"/>
    </location>
</feature>
<evidence type="ECO:0000313" key="15">
    <source>
        <dbReference type="Proteomes" id="UP000581769"/>
    </source>
</evidence>
<dbReference type="Pfam" id="PF00916">
    <property type="entry name" value="Sulfate_transp"/>
    <property type="match status" value="1"/>
</dbReference>
<evidence type="ECO:0000256" key="7">
    <source>
        <dbReference type="ARBA" id="ARBA00023136"/>
    </source>
</evidence>
<evidence type="ECO:0000256" key="4">
    <source>
        <dbReference type="ARBA" id="ARBA00022692"/>
    </source>
</evidence>
<feature type="transmembrane region" description="Helical" evidence="12">
    <location>
        <begin position="136"/>
        <end position="158"/>
    </location>
</feature>
<keyword evidence="8 14" id="KW-0456">Lyase</keyword>
<feature type="domain" description="SLC26A/SulP transporter" evidence="13">
    <location>
        <begin position="32"/>
        <end position="383"/>
    </location>
</feature>
<feature type="transmembrane region" description="Helical" evidence="12">
    <location>
        <begin position="210"/>
        <end position="232"/>
    </location>
</feature>
<dbReference type="InterPro" id="IPR036874">
    <property type="entry name" value="Carbonic_anhydrase_sf"/>
</dbReference>
<feature type="transmembrane region" description="Helical" evidence="12">
    <location>
        <begin position="336"/>
        <end position="363"/>
    </location>
</feature>
<evidence type="ECO:0000256" key="12">
    <source>
        <dbReference type="SAM" id="Phobius"/>
    </source>
</evidence>
<dbReference type="PANTHER" id="PTHR11814">
    <property type="entry name" value="SULFATE TRANSPORTER"/>
    <property type="match status" value="1"/>
</dbReference>
<feature type="transmembrane region" description="Helical" evidence="12">
    <location>
        <begin position="252"/>
        <end position="275"/>
    </location>
</feature>
<organism evidence="14 15">
    <name type="scientific">Amycolatopsis jiangsuensis</name>
    <dbReference type="NCBI Taxonomy" id="1181879"/>
    <lineage>
        <taxon>Bacteria</taxon>
        <taxon>Bacillati</taxon>
        <taxon>Actinomycetota</taxon>
        <taxon>Actinomycetes</taxon>
        <taxon>Pseudonocardiales</taxon>
        <taxon>Pseudonocardiaceae</taxon>
        <taxon>Amycolatopsis</taxon>
    </lineage>
</organism>
<keyword evidence="11" id="KW-0479">Metal-binding</keyword>
<proteinExistence type="inferred from homology"/>
<dbReference type="SUPFAM" id="SSF53056">
    <property type="entry name" value="beta-carbonic anhydrase, cab"/>
    <property type="match status" value="1"/>
</dbReference>
<sequence>MIEIIRGEHDTGPPSRRPGGIGFGRALRTVARHDLPASLVVFLVAIPLSLGIALAVGAPLLAGLVSAVAGGLVASLLGGSPLQVSGPSAALTVVLADTIATYGWAVTCAVTAGAGLLQILFGLSRVARTALAISPAIVHGLLAGIGVTIVLGQLHVVLGGRAQGSALADLAALPGQLAAHHDKAVLIGLLTIAVLLLWPRLPGPVRKVPAPLAAVTIATVVSVTTGMTLPRIEMPDALPSFGFVPQLPVGDWSGPVLAAVSVALIASLESLLSAVSVDKRRGGKRSDLDRELIGQGAGNVVSGALGGLPVTGVIVRSMTNFEAGARTRASAVLHSCWILAFCLLLTGVLRFIPLAALAALLVFVGAKLVNVPALRAVRRHGDLAVYAVTLGGAVAMNLLTGVALGMLLALGLLVRRMVSSGVHVEPDGARVRVVIEGALTFLSVPRLTKVLVQVPERADVTLELIVDYLDHAAFDCLRGWQQAHQRAGGSVHVDEIGHPWYERGSAGEPTVRRGLASRVLPRWLAPWSQWQAEHLPGQRSGESPLGRGASEFQRRGAPLLRETLSGLANGQQPHTLFITCGDSRIVPNLITTSGPGDLFTVRNIGNLVPPASAESDDSVAAAIEYAVGVLEVPEIVVCGHSSCGAMKALLSRVPEGMTGLDGWLRHGAPTLRRQAAERTPTLAGHRPPAEADRLALHNVVQQLAHLRGHPVVAAALAQDRLTLTGMYFDVGAAQVFLLDTATTDFAPAGVPAP</sequence>
<evidence type="ECO:0000256" key="11">
    <source>
        <dbReference type="PIRSR" id="PIRSR601765-1"/>
    </source>
</evidence>
<feature type="binding site" evidence="11">
    <location>
        <position position="643"/>
    </location>
    <ligand>
        <name>Zn(2+)</name>
        <dbReference type="ChEBI" id="CHEBI:29105"/>
    </ligand>
</feature>
<dbReference type="Gene3D" id="3.40.1050.10">
    <property type="entry name" value="Carbonic anhydrase"/>
    <property type="match status" value="1"/>
</dbReference>
<reference evidence="14 15" key="1">
    <citation type="submission" date="2020-08" db="EMBL/GenBank/DDBJ databases">
        <title>Sequencing the genomes of 1000 actinobacteria strains.</title>
        <authorList>
            <person name="Klenk H.-P."/>
        </authorList>
    </citation>
    <scope>NUCLEOTIDE SEQUENCE [LARGE SCALE GENOMIC DNA]</scope>
    <source>
        <strain evidence="14 15">DSM 45859</strain>
    </source>
</reference>
<feature type="binding site" evidence="11">
    <location>
        <position position="580"/>
    </location>
    <ligand>
        <name>Zn(2+)</name>
        <dbReference type="ChEBI" id="CHEBI:29105"/>
    </ligand>
</feature>
<dbReference type="GO" id="GO:0055085">
    <property type="term" value="P:transmembrane transport"/>
    <property type="evidence" value="ECO:0007669"/>
    <property type="project" value="InterPro"/>
</dbReference>
<evidence type="ECO:0000256" key="2">
    <source>
        <dbReference type="ARBA" id="ARBA00006217"/>
    </source>
</evidence>
<keyword evidence="6 12" id="KW-1133">Transmembrane helix</keyword>